<dbReference type="InterPro" id="IPR012340">
    <property type="entry name" value="NA-bd_OB-fold"/>
</dbReference>
<protein>
    <submittedName>
        <fullName evidence="2">Cold-shock DNA-binding domain protein</fullName>
    </submittedName>
</protein>
<evidence type="ECO:0000313" key="3">
    <source>
        <dbReference type="Proteomes" id="UP000000491"/>
    </source>
</evidence>
<dbReference type="Gene3D" id="2.40.50.140">
    <property type="entry name" value="Nucleic acid-binding proteins"/>
    <property type="match status" value="2"/>
</dbReference>
<dbReference type="EMBL" id="CP002865">
    <property type="protein sequence ID" value="AEI37246.1"/>
    <property type="molecule type" value="Genomic_DNA"/>
</dbReference>
<dbReference type="Proteomes" id="UP000000491">
    <property type="component" value="Chromosome"/>
</dbReference>
<dbReference type="GO" id="GO:0003677">
    <property type="term" value="F:DNA binding"/>
    <property type="evidence" value="ECO:0007669"/>
    <property type="project" value="UniProtKB-KW"/>
</dbReference>
<evidence type="ECO:0000313" key="2">
    <source>
        <dbReference type="EMBL" id="AEI37246.1"/>
    </source>
</evidence>
<dbReference type="CDD" id="cd04458">
    <property type="entry name" value="CSP_CDS"/>
    <property type="match status" value="2"/>
</dbReference>
<dbReference type="KEGG" id="zmp:Zymop_0343"/>
<feature type="domain" description="CSD" evidence="1">
    <location>
        <begin position="24"/>
        <end position="89"/>
    </location>
</feature>
<dbReference type="PROSITE" id="PS51857">
    <property type="entry name" value="CSD_2"/>
    <property type="match status" value="1"/>
</dbReference>
<dbReference type="InterPro" id="IPR011129">
    <property type="entry name" value="CSD"/>
</dbReference>
<dbReference type="eggNOG" id="COG1278">
    <property type="taxonomic scope" value="Bacteria"/>
</dbReference>
<proteinExistence type="predicted"/>
<keyword evidence="2" id="KW-0238">DNA-binding</keyword>
<dbReference type="GO" id="GO:0005829">
    <property type="term" value="C:cytosol"/>
    <property type="evidence" value="ECO:0007669"/>
    <property type="project" value="UniProtKB-ARBA"/>
</dbReference>
<accession>F8EUV8</accession>
<dbReference type="STRING" id="579138.Zymop_0343"/>
<dbReference type="SMART" id="SM00357">
    <property type="entry name" value="CSP"/>
    <property type="match status" value="2"/>
</dbReference>
<dbReference type="AlphaFoldDB" id="F8EUV8"/>
<organism evidence="2 3">
    <name type="scientific">Zymomonas mobilis subsp. pomaceae (strain ATCC 29192 / DSM 22645 / JCM 10191 / CCUG 17912 / NBRC 13757 / NCIMB 11200 / NRRL B-4491 / Barker I)</name>
    <dbReference type="NCBI Taxonomy" id="579138"/>
    <lineage>
        <taxon>Bacteria</taxon>
        <taxon>Pseudomonadati</taxon>
        <taxon>Pseudomonadota</taxon>
        <taxon>Alphaproteobacteria</taxon>
        <taxon>Sphingomonadales</taxon>
        <taxon>Zymomonadaceae</taxon>
        <taxon>Zymomonas</taxon>
    </lineage>
</organism>
<dbReference type="Pfam" id="PF00313">
    <property type="entry name" value="CSD"/>
    <property type="match status" value="2"/>
</dbReference>
<sequence length="188" mass="21049">MLNLHANDPFNPPPKIATFLETLSITGYIKWFDIIRGFGFLVADKGIGDVLVHFSVLQEHGRRALPEGTRVECLATQNERGLKACKILSLDFSTATTESSPVSVVQKIEPAPLAIMDDITEFEPVTVKWFNRTKGYGFFTRISDNFDIFVHIETFRRAGIHEVQMGKILYAHITQGPKGLLAVALKEM</sequence>
<evidence type="ECO:0000259" key="1">
    <source>
        <dbReference type="PROSITE" id="PS51857"/>
    </source>
</evidence>
<dbReference type="RefSeq" id="WP_013933645.1">
    <property type="nucleotide sequence ID" value="NC_015709.1"/>
</dbReference>
<dbReference type="PANTHER" id="PTHR11544">
    <property type="entry name" value="COLD SHOCK DOMAIN CONTAINING PROTEINS"/>
    <property type="match status" value="1"/>
</dbReference>
<dbReference type="HOGENOM" id="CLU_097141_2_0_5"/>
<gene>
    <name evidence="2" type="ordered locus">Zymop_0343</name>
</gene>
<dbReference type="InterPro" id="IPR050181">
    <property type="entry name" value="Cold_shock_domain"/>
</dbReference>
<dbReference type="SUPFAM" id="SSF50249">
    <property type="entry name" value="Nucleic acid-binding proteins"/>
    <property type="match status" value="2"/>
</dbReference>
<name>F8EUV8_ZYMMT</name>
<dbReference type="InterPro" id="IPR002059">
    <property type="entry name" value="CSP_DNA-bd"/>
</dbReference>
<reference evidence="2 3" key="1">
    <citation type="journal article" date="2011" name="J. Bacteriol.">
        <title>Genome sequence of the ethanol-producing Zymomonas mobilis subsp. pomaceae lectotype strain ATCC 29192.</title>
        <authorList>
            <person name="Kouvelis V.N."/>
            <person name="Davenport K.W."/>
            <person name="Brettin T.S."/>
            <person name="Bruce D."/>
            <person name="Detter C."/>
            <person name="Han C.S."/>
            <person name="Nolan M."/>
            <person name="Tapia R."/>
            <person name="Damoulaki A."/>
            <person name="Kyrpides N.C."/>
            <person name="Typas M.A."/>
            <person name="Pappas K.M."/>
        </authorList>
    </citation>
    <scope>NUCLEOTIDE SEQUENCE [LARGE SCALE GENOMIC DNA]</scope>
    <source>
        <strain evidence="3">ATCC 29192 / DSM 22645 / JCM 10191 / CCUG 17912 / NBRC 13757 / NCIMB 11200 / NRRL B-4491 / Barker I</strain>
    </source>
</reference>
<dbReference type="PATRIC" id="fig|579138.3.peg.360"/>
<dbReference type="PRINTS" id="PR00050">
    <property type="entry name" value="COLDSHOCK"/>
</dbReference>